<evidence type="ECO:0000259" key="6">
    <source>
        <dbReference type="Pfam" id="PF02656"/>
    </source>
</evidence>
<proteinExistence type="predicted"/>
<feature type="transmembrane region" description="Helical" evidence="5">
    <location>
        <begin position="34"/>
        <end position="55"/>
    </location>
</feature>
<dbReference type="EMBL" id="JAMPKX010000003">
    <property type="protein sequence ID" value="MEP0947297.1"/>
    <property type="molecule type" value="Genomic_DNA"/>
</dbReference>
<dbReference type="Pfam" id="PF02656">
    <property type="entry name" value="DUF202"/>
    <property type="match status" value="1"/>
</dbReference>
<reference evidence="7 8" key="1">
    <citation type="submission" date="2022-04" db="EMBL/GenBank/DDBJ databases">
        <title>Positive selection, recombination, and allopatry shape intraspecific diversity of widespread and dominant cyanobacteria.</title>
        <authorList>
            <person name="Wei J."/>
            <person name="Shu W."/>
            <person name="Hu C."/>
        </authorList>
    </citation>
    <scope>NUCLEOTIDE SEQUENCE [LARGE SCALE GENOMIC DNA]</scope>
    <source>
        <strain evidence="7 8">DQ-A4</strain>
    </source>
</reference>
<feature type="transmembrane region" description="Helical" evidence="5">
    <location>
        <begin position="104"/>
        <end position="126"/>
    </location>
</feature>
<keyword evidence="8" id="KW-1185">Reference proteome</keyword>
<dbReference type="Proteomes" id="UP001482513">
    <property type="component" value="Unassembled WGS sequence"/>
</dbReference>
<keyword evidence="4 5" id="KW-0472">Membrane</keyword>
<evidence type="ECO:0000313" key="7">
    <source>
        <dbReference type="EMBL" id="MEP0947297.1"/>
    </source>
</evidence>
<gene>
    <name evidence="7" type="ORF">NC992_10475</name>
</gene>
<sequence length="130" mass="14063">MSSLYPLQAQDELARDRNRLAADRSLLSFVRNSLTLIGLGLGLEQILVALGAHYGDRGIDGWAYGLSLVYGGLGVLSLGFAIADYQAERAHLRSPHYRYRPRWSVAEATGLAIFATGAVALGWLGFNLLG</sequence>
<evidence type="ECO:0000256" key="1">
    <source>
        <dbReference type="ARBA" id="ARBA00004127"/>
    </source>
</evidence>
<accession>A0ABV0K5R1</accession>
<evidence type="ECO:0000256" key="3">
    <source>
        <dbReference type="ARBA" id="ARBA00022989"/>
    </source>
</evidence>
<evidence type="ECO:0000256" key="2">
    <source>
        <dbReference type="ARBA" id="ARBA00022692"/>
    </source>
</evidence>
<evidence type="ECO:0000256" key="4">
    <source>
        <dbReference type="ARBA" id="ARBA00023136"/>
    </source>
</evidence>
<organism evidence="7 8">
    <name type="scientific">Leptolyngbya subtilissima DQ-A4</name>
    <dbReference type="NCBI Taxonomy" id="2933933"/>
    <lineage>
        <taxon>Bacteria</taxon>
        <taxon>Bacillati</taxon>
        <taxon>Cyanobacteriota</taxon>
        <taxon>Cyanophyceae</taxon>
        <taxon>Leptolyngbyales</taxon>
        <taxon>Leptolyngbyaceae</taxon>
        <taxon>Leptolyngbya group</taxon>
        <taxon>Leptolyngbya</taxon>
    </lineage>
</organism>
<dbReference type="RefSeq" id="WP_190701862.1">
    <property type="nucleotide sequence ID" value="NZ_JAMPKX010000003.1"/>
</dbReference>
<dbReference type="InterPro" id="IPR003807">
    <property type="entry name" value="DUF202"/>
</dbReference>
<comment type="caution">
    <text evidence="7">The sequence shown here is derived from an EMBL/GenBank/DDBJ whole genome shotgun (WGS) entry which is preliminary data.</text>
</comment>
<comment type="subcellular location">
    <subcellularLocation>
        <location evidence="1">Endomembrane system</location>
        <topology evidence="1">Multi-pass membrane protein</topology>
    </subcellularLocation>
</comment>
<evidence type="ECO:0000256" key="5">
    <source>
        <dbReference type="SAM" id="Phobius"/>
    </source>
</evidence>
<evidence type="ECO:0000313" key="8">
    <source>
        <dbReference type="Proteomes" id="UP001482513"/>
    </source>
</evidence>
<keyword evidence="3 5" id="KW-1133">Transmembrane helix</keyword>
<name>A0ABV0K5R1_9CYAN</name>
<protein>
    <submittedName>
        <fullName evidence="7">DUF202 domain-containing protein</fullName>
    </submittedName>
</protein>
<keyword evidence="2 5" id="KW-0812">Transmembrane</keyword>
<feature type="transmembrane region" description="Helical" evidence="5">
    <location>
        <begin position="61"/>
        <end position="83"/>
    </location>
</feature>
<feature type="domain" description="DUF202" evidence="6">
    <location>
        <begin position="17"/>
        <end position="88"/>
    </location>
</feature>